<keyword evidence="4" id="KW-1185">Reference proteome</keyword>
<dbReference type="Proteomes" id="UP000754883">
    <property type="component" value="Unassembled WGS sequence"/>
</dbReference>
<dbReference type="Gene3D" id="3.20.20.30">
    <property type="entry name" value="Luciferase-like domain"/>
    <property type="match status" value="1"/>
</dbReference>
<dbReference type="SUPFAM" id="SSF51679">
    <property type="entry name" value="Bacterial luciferase-like"/>
    <property type="match status" value="1"/>
</dbReference>
<sequence>MATRTGAGAGADRPKKQIMLNAFDMFTPSHLSFGQWRQPGSRAKDKRRDLSYWTDLAKLLEKGGFTSLFLADSYGLYDVYKGSEAESIKNAAQFPIADPTIPISAMAAVTNNLNFAITTSTSYEKAYVVAKRFSTLDHLTNGRFGWNIVTSWKESASKAVGLPLVDHDKRYDDADEYIRLLYKLWEGSWADDALKEDIESGVYTDNTKVRRIVHRGIHQTDAPFIVDPSPQRTPVLFQAGTSPAGVKFGSTHGEGIFVGGFSPHIIAPRVKALRESAAAAGRDPASIKVFAEISPFLGRTEEEARDKYDKALEYGLVDGGLAMASASYGFDLSKFDPDHELQPEDITNINRVRSQLHNLQYRGDDVPKLTPRNLGILAAVGGSFSPTPVGTAEQVADVIEKWVEVADVDGFNIGHIVTPQSYIDVVELLIPELRRRGIFPQQEEASEPLTFRERIYGKGQRGLRSDHPGYRYRYDNYETAIKEDREKAAAVALASGGGSATTS</sequence>
<dbReference type="Pfam" id="PF00296">
    <property type="entry name" value="Bac_luciferase"/>
    <property type="match status" value="1"/>
</dbReference>
<dbReference type="InterPro" id="IPR051260">
    <property type="entry name" value="Diverse_substr_monoxygenases"/>
</dbReference>
<dbReference type="InterPro" id="IPR011251">
    <property type="entry name" value="Luciferase-like_dom"/>
</dbReference>
<reference evidence="3" key="1">
    <citation type="submission" date="2021-10" db="EMBL/GenBank/DDBJ databases">
        <authorList>
            <person name="Piombo E."/>
        </authorList>
    </citation>
    <scope>NUCLEOTIDE SEQUENCE</scope>
</reference>
<accession>A0A9N9USK1</accession>
<gene>
    <name evidence="3" type="ORF">CBYS24578_00015910</name>
</gene>
<dbReference type="GO" id="GO:0016705">
    <property type="term" value="F:oxidoreductase activity, acting on paired donors, with incorporation or reduction of molecular oxygen"/>
    <property type="evidence" value="ECO:0007669"/>
    <property type="project" value="InterPro"/>
</dbReference>
<protein>
    <recommendedName>
        <fullName evidence="2">Luciferase-like domain-containing protein</fullName>
    </recommendedName>
</protein>
<organism evidence="3 4">
    <name type="scientific">Clonostachys byssicola</name>
    <dbReference type="NCBI Taxonomy" id="160290"/>
    <lineage>
        <taxon>Eukaryota</taxon>
        <taxon>Fungi</taxon>
        <taxon>Dikarya</taxon>
        <taxon>Ascomycota</taxon>
        <taxon>Pezizomycotina</taxon>
        <taxon>Sordariomycetes</taxon>
        <taxon>Hypocreomycetidae</taxon>
        <taxon>Hypocreales</taxon>
        <taxon>Bionectriaceae</taxon>
        <taxon>Clonostachys</taxon>
    </lineage>
</organism>
<dbReference type="NCBIfam" id="TIGR03860">
    <property type="entry name" value="FMN_nitrolo"/>
    <property type="match status" value="1"/>
</dbReference>
<feature type="domain" description="Luciferase-like" evidence="2">
    <location>
        <begin position="41"/>
        <end position="404"/>
    </location>
</feature>
<evidence type="ECO:0000313" key="4">
    <source>
        <dbReference type="Proteomes" id="UP000754883"/>
    </source>
</evidence>
<dbReference type="InterPro" id="IPR016215">
    <property type="entry name" value="NTA_MOA"/>
</dbReference>
<name>A0A9N9USK1_9HYPO</name>
<comment type="caution">
    <text evidence="3">The sequence shown here is derived from an EMBL/GenBank/DDBJ whole genome shotgun (WGS) entry which is preliminary data.</text>
</comment>
<evidence type="ECO:0000313" key="3">
    <source>
        <dbReference type="EMBL" id="CAG9996781.1"/>
    </source>
</evidence>
<dbReference type="EMBL" id="CABFNO020001541">
    <property type="protein sequence ID" value="CAG9996781.1"/>
    <property type="molecule type" value="Genomic_DNA"/>
</dbReference>
<dbReference type="AlphaFoldDB" id="A0A9N9USK1"/>
<dbReference type="PANTHER" id="PTHR30011">
    <property type="entry name" value="ALKANESULFONATE MONOOXYGENASE-RELATED"/>
    <property type="match status" value="1"/>
</dbReference>
<dbReference type="PIRSF" id="PIRSF000337">
    <property type="entry name" value="NTA_MOA"/>
    <property type="match status" value="1"/>
</dbReference>
<dbReference type="PANTHER" id="PTHR30011:SF30">
    <property type="entry name" value="XENOBIOTIC COMPOUND MONOOXYGENASE, DSZA FAMILY (AFU_ORTHOLOGUE AFUA_6G01920)"/>
    <property type="match status" value="1"/>
</dbReference>
<dbReference type="InterPro" id="IPR036661">
    <property type="entry name" value="Luciferase-like_sf"/>
</dbReference>
<evidence type="ECO:0000256" key="1">
    <source>
        <dbReference type="ARBA" id="ARBA00033748"/>
    </source>
</evidence>
<dbReference type="GO" id="GO:0004497">
    <property type="term" value="F:monooxygenase activity"/>
    <property type="evidence" value="ECO:0007669"/>
    <property type="project" value="InterPro"/>
</dbReference>
<evidence type="ECO:0000259" key="2">
    <source>
        <dbReference type="Pfam" id="PF00296"/>
    </source>
</evidence>
<proteinExistence type="inferred from homology"/>
<comment type="similarity">
    <text evidence="1">Belongs to the NtaA/SnaA/DszA monooxygenase family.</text>
</comment>
<dbReference type="OrthoDB" id="8922241at2759"/>